<proteinExistence type="predicted"/>
<organism evidence="1 2">
    <name type="scientific">Actinacidiphila acididurans</name>
    <dbReference type="NCBI Taxonomy" id="2784346"/>
    <lineage>
        <taxon>Bacteria</taxon>
        <taxon>Bacillati</taxon>
        <taxon>Actinomycetota</taxon>
        <taxon>Actinomycetes</taxon>
        <taxon>Kitasatosporales</taxon>
        <taxon>Streptomycetaceae</taxon>
        <taxon>Actinacidiphila</taxon>
    </lineage>
</organism>
<sequence length="132" mass="14854">MYAQRVRLFLSFIRLLDVMAAEPAVQLEYLRLKNFPSPESAMVEFFEDLEGFQAFFGDMLDAGTFGAGEQELFERLLRLGDAIDSQPDSCTRGAILYGRQWNDVRDTALLLKLSVSSKPVPTPLYDGDVDAH</sequence>
<dbReference type="RefSeq" id="WP_205358133.1">
    <property type="nucleotide sequence ID" value="NZ_JADKYB010000008.1"/>
</dbReference>
<accession>A0ABS2TSG7</accession>
<comment type="caution">
    <text evidence="1">The sequence shown here is derived from an EMBL/GenBank/DDBJ whole genome shotgun (WGS) entry which is preliminary data.</text>
</comment>
<evidence type="ECO:0000313" key="1">
    <source>
        <dbReference type="EMBL" id="MBM9506280.1"/>
    </source>
</evidence>
<keyword evidence="2" id="KW-1185">Reference proteome</keyword>
<name>A0ABS2TSG7_9ACTN</name>
<gene>
    <name evidence="1" type="ORF">ITX44_17315</name>
</gene>
<evidence type="ECO:0000313" key="2">
    <source>
        <dbReference type="Proteomes" id="UP000749040"/>
    </source>
</evidence>
<dbReference type="Proteomes" id="UP000749040">
    <property type="component" value="Unassembled WGS sequence"/>
</dbReference>
<reference evidence="1 2" key="1">
    <citation type="submission" date="2021-01" db="EMBL/GenBank/DDBJ databases">
        <title>Streptomyces acididurans sp. nov., isolated from a peat swamp forest soil.</title>
        <authorList>
            <person name="Chantavorakit T."/>
            <person name="Duangmal K."/>
        </authorList>
    </citation>
    <scope>NUCLEOTIDE SEQUENCE [LARGE SCALE GENOMIC DNA]</scope>
    <source>
        <strain evidence="1 2">KK5PA1</strain>
    </source>
</reference>
<dbReference type="EMBL" id="JADKYB010000008">
    <property type="protein sequence ID" value="MBM9506280.1"/>
    <property type="molecule type" value="Genomic_DNA"/>
</dbReference>
<protein>
    <submittedName>
        <fullName evidence="1">Uncharacterized protein</fullName>
    </submittedName>
</protein>